<keyword evidence="2" id="KW-1185">Reference proteome</keyword>
<reference evidence="1 2" key="1">
    <citation type="submission" date="2009-09" db="EMBL/GenBank/DDBJ databases">
        <authorList>
            <person name="Weinstock G."/>
            <person name="Sodergren E."/>
            <person name="Clifton S."/>
            <person name="Fulton L."/>
            <person name="Fulton B."/>
            <person name="Courtney L."/>
            <person name="Fronick C."/>
            <person name="Harrison M."/>
            <person name="Strong C."/>
            <person name="Farmer C."/>
            <person name="Delahaunty K."/>
            <person name="Markovic C."/>
            <person name="Hall O."/>
            <person name="Minx P."/>
            <person name="Tomlinson C."/>
            <person name="Mitreva M."/>
            <person name="Nelson J."/>
            <person name="Hou S."/>
            <person name="Wollam A."/>
            <person name="Pepin K.H."/>
            <person name="Johnson M."/>
            <person name="Bhonagiri V."/>
            <person name="Nash W.E."/>
            <person name="Warren W."/>
            <person name="Chinwalla A."/>
            <person name="Mardis E.R."/>
            <person name="Wilson R.K."/>
        </authorList>
    </citation>
    <scope>NUCLEOTIDE SEQUENCE [LARGE SCALE GENOMIC DNA]</scope>
    <source>
        <strain evidence="1 2">F0319</strain>
    </source>
</reference>
<sequence>MFWRTDEGVCPYFVISYPTELTLLSFSREAFFNARRAFLQHEETPFLI</sequence>
<gene>
    <name evidence="1" type="ORF">HMPREF0973_01158</name>
</gene>
<comment type="caution">
    <text evidence="1">The sequence shown here is derived from an EMBL/GenBank/DDBJ whole genome shotgun (WGS) entry which is preliminary data.</text>
</comment>
<dbReference type="Proteomes" id="UP000003327">
    <property type="component" value="Unassembled WGS sequence"/>
</dbReference>
<protein>
    <submittedName>
        <fullName evidence="1">Uncharacterized protein</fullName>
    </submittedName>
</protein>
<proteinExistence type="predicted"/>
<name>C9MNH1_9BACT</name>
<dbReference type="HOGENOM" id="CLU_208544_0_0_10"/>
<organism evidence="1 2">
    <name type="scientific">Prevotella veroralis F0319</name>
    <dbReference type="NCBI Taxonomy" id="649761"/>
    <lineage>
        <taxon>Bacteria</taxon>
        <taxon>Pseudomonadati</taxon>
        <taxon>Bacteroidota</taxon>
        <taxon>Bacteroidia</taxon>
        <taxon>Bacteroidales</taxon>
        <taxon>Prevotellaceae</taxon>
        <taxon>Prevotella</taxon>
    </lineage>
</organism>
<dbReference type="EMBL" id="ACVA01000030">
    <property type="protein sequence ID" value="EEX18983.1"/>
    <property type="molecule type" value="Genomic_DNA"/>
</dbReference>
<accession>C9MNH1</accession>
<evidence type="ECO:0000313" key="2">
    <source>
        <dbReference type="Proteomes" id="UP000003327"/>
    </source>
</evidence>
<dbReference type="AlphaFoldDB" id="C9MNH1"/>
<evidence type="ECO:0000313" key="1">
    <source>
        <dbReference type="EMBL" id="EEX18983.1"/>
    </source>
</evidence>